<keyword evidence="1" id="KW-0472">Membrane</keyword>
<name>A0ABP8DLD3_9ACTN</name>
<accession>A0ABP8DLD3</accession>
<feature type="transmembrane region" description="Helical" evidence="1">
    <location>
        <begin position="66"/>
        <end position="89"/>
    </location>
</feature>
<organism evidence="2 3">
    <name type="scientific">Dactylosporangium darangshiense</name>
    <dbReference type="NCBI Taxonomy" id="579108"/>
    <lineage>
        <taxon>Bacteria</taxon>
        <taxon>Bacillati</taxon>
        <taxon>Actinomycetota</taxon>
        <taxon>Actinomycetes</taxon>
        <taxon>Micromonosporales</taxon>
        <taxon>Micromonosporaceae</taxon>
        <taxon>Dactylosporangium</taxon>
    </lineage>
</organism>
<feature type="transmembrane region" description="Helical" evidence="1">
    <location>
        <begin position="162"/>
        <end position="181"/>
    </location>
</feature>
<keyword evidence="3" id="KW-1185">Reference proteome</keyword>
<evidence type="ECO:0008006" key="4">
    <source>
        <dbReference type="Google" id="ProtNLM"/>
    </source>
</evidence>
<feature type="transmembrane region" description="Helical" evidence="1">
    <location>
        <begin position="36"/>
        <end position="54"/>
    </location>
</feature>
<feature type="transmembrane region" description="Helical" evidence="1">
    <location>
        <begin position="109"/>
        <end position="127"/>
    </location>
</feature>
<evidence type="ECO:0000313" key="3">
    <source>
        <dbReference type="Proteomes" id="UP001500620"/>
    </source>
</evidence>
<feature type="transmembrane region" description="Helical" evidence="1">
    <location>
        <begin position="139"/>
        <end position="156"/>
    </location>
</feature>
<dbReference type="EMBL" id="BAABAT010000031">
    <property type="protein sequence ID" value="GAA4258534.1"/>
    <property type="molecule type" value="Genomic_DNA"/>
</dbReference>
<keyword evidence="1" id="KW-1133">Transmembrane helix</keyword>
<keyword evidence="1" id="KW-0812">Transmembrane</keyword>
<comment type="caution">
    <text evidence="2">The sequence shown here is derived from an EMBL/GenBank/DDBJ whole genome shotgun (WGS) entry which is preliminary data.</text>
</comment>
<sequence>MWLQRFGAASGVILGLSIGVPGAIEAFTGETAATSLVLGLGVAFAAPAVNALYLHHRERAGRFAALAYAVNLLGLGLFTGVAFALNVVLFYLDDDGAVAALKAGPTGPALLGCAGVFVAGTLLFSASMLRAGVFPKVPAAGYGVALTLLAALAPLQDTPWTSLIHVAAAASIVWLSLATTSRPAEIPALARAVA</sequence>
<protein>
    <recommendedName>
        <fullName evidence="4">Integral membrane protein</fullName>
    </recommendedName>
</protein>
<evidence type="ECO:0000313" key="2">
    <source>
        <dbReference type="EMBL" id="GAA4258534.1"/>
    </source>
</evidence>
<gene>
    <name evidence="2" type="ORF">GCM10022255_079610</name>
</gene>
<evidence type="ECO:0000256" key="1">
    <source>
        <dbReference type="SAM" id="Phobius"/>
    </source>
</evidence>
<reference evidence="3" key="1">
    <citation type="journal article" date="2019" name="Int. J. Syst. Evol. Microbiol.">
        <title>The Global Catalogue of Microorganisms (GCM) 10K type strain sequencing project: providing services to taxonomists for standard genome sequencing and annotation.</title>
        <authorList>
            <consortium name="The Broad Institute Genomics Platform"/>
            <consortium name="The Broad Institute Genome Sequencing Center for Infectious Disease"/>
            <person name="Wu L."/>
            <person name="Ma J."/>
        </authorList>
    </citation>
    <scope>NUCLEOTIDE SEQUENCE [LARGE SCALE GENOMIC DNA]</scope>
    <source>
        <strain evidence="3">JCM 17441</strain>
    </source>
</reference>
<proteinExistence type="predicted"/>
<dbReference type="Proteomes" id="UP001500620">
    <property type="component" value="Unassembled WGS sequence"/>
</dbReference>
<dbReference type="RefSeq" id="WP_345135463.1">
    <property type="nucleotide sequence ID" value="NZ_BAABAT010000031.1"/>
</dbReference>